<dbReference type="OrthoDB" id="27846at2157"/>
<evidence type="ECO:0000256" key="1">
    <source>
        <dbReference type="RuleBase" id="RU003707"/>
    </source>
</evidence>
<dbReference type="InterPro" id="IPR001753">
    <property type="entry name" value="Enoyl-CoA_hydra/iso"/>
</dbReference>
<dbReference type="GO" id="GO:0003824">
    <property type="term" value="F:catalytic activity"/>
    <property type="evidence" value="ECO:0007669"/>
    <property type="project" value="InterPro"/>
</dbReference>
<gene>
    <name evidence="3" type="ORF">AArcSl_1955</name>
</gene>
<dbReference type="KEGG" id="hdf:AArcSl_1955"/>
<reference evidence="4" key="1">
    <citation type="submission" date="2017-11" db="EMBL/GenBank/DDBJ databases">
        <title>Phenotypic and genomic properties of facultatively anaerobic sulfur-reducing natronoarchaea from hypersaline soda lakes.</title>
        <authorList>
            <person name="Sorokin D.Y."/>
            <person name="Kublanov I.V."/>
            <person name="Roman P."/>
            <person name="Sinninghe Damste J.S."/>
            <person name="Golyshin P.N."/>
            <person name="Rojo D."/>
            <person name="Ciordia S."/>
            <person name="Mena M.D.C."/>
            <person name="Ferrer M."/>
            <person name="Messina E."/>
            <person name="Smedile F."/>
            <person name="La Spada G."/>
            <person name="La Cono V."/>
            <person name="Yakimov M.M."/>
        </authorList>
    </citation>
    <scope>NUCLEOTIDE SEQUENCE [LARGE SCALE GENOMIC DNA]</scope>
    <source>
        <strain evidence="4">AArc-Sl</strain>
    </source>
</reference>
<name>A0A343TKF8_9EURY</name>
<dbReference type="Proteomes" id="UP000263012">
    <property type="component" value="Chromosome"/>
</dbReference>
<comment type="similarity">
    <text evidence="1">Belongs to the enoyl-CoA hydratase/isomerase family.</text>
</comment>
<feature type="region of interest" description="Disordered" evidence="2">
    <location>
        <begin position="1"/>
        <end position="35"/>
    </location>
</feature>
<dbReference type="AlphaFoldDB" id="A0A343TKF8"/>
<dbReference type="CDD" id="cd06558">
    <property type="entry name" value="crotonase-like"/>
    <property type="match status" value="1"/>
</dbReference>
<feature type="compositionally biased region" description="Basic and acidic residues" evidence="2">
    <location>
        <begin position="1"/>
        <end position="28"/>
    </location>
</feature>
<proteinExistence type="inferred from homology"/>
<feature type="compositionally biased region" description="Basic and acidic residues" evidence="2">
    <location>
        <begin position="281"/>
        <end position="301"/>
    </location>
</feature>
<dbReference type="InterPro" id="IPR029045">
    <property type="entry name" value="ClpP/crotonase-like_dom_sf"/>
</dbReference>
<dbReference type="EMBL" id="CP025066">
    <property type="protein sequence ID" value="AUX09580.1"/>
    <property type="molecule type" value="Genomic_DNA"/>
</dbReference>
<feature type="region of interest" description="Disordered" evidence="2">
    <location>
        <begin position="274"/>
        <end position="301"/>
    </location>
</feature>
<dbReference type="PANTHER" id="PTHR43459:SF1">
    <property type="entry name" value="EG:BACN32G11.4 PROTEIN"/>
    <property type="match status" value="1"/>
</dbReference>
<protein>
    <submittedName>
        <fullName evidence="3">Enoyl-CoA hydratase/carnithine racemase</fullName>
    </submittedName>
</protein>
<evidence type="ECO:0000313" key="3">
    <source>
        <dbReference type="EMBL" id="AUX09580.1"/>
    </source>
</evidence>
<dbReference type="SUPFAM" id="SSF52096">
    <property type="entry name" value="ClpP/crotonase"/>
    <property type="match status" value="1"/>
</dbReference>
<dbReference type="InterPro" id="IPR014748">
    <property type="entry name" value="Enoyl-CoA_hydra_C"/>
</dbReference>
<keyword evidence="4" id="KW-1185">Reference proteome</keyword>
<sequence>MNDPSDGTHRAGRPRTDGGADAIDRPDPSEANVDSDVVRLETGLEGDPDGVVRLVLDDPDRRNALSREMADGIVDAIDAIEGSDTRCVVVEGCGPAFCAGGDVAAMAQLQATDLPLEAAVRHVIRNTARCVRRTAECEFPTVAAIDGPAIGAGGALALACDLQLAHEDARIGFGFREVGLAIDSGVSYFLPRFVGDNVARELVFTGEQLDAERARDRGLVNHVYADGEFEEGVREFVERVASGPPIALRASKRLLRDAGGGSLSTAIEREAEAQAAALASQDHREGAEAFLERREPEFSGR</sequence>
<dbReference type="PANTHER" id="PTHR43459">
    <property type="entry name" value="ENOYL-COA HYDRATASE"/>
    <property type="match status" value="1"/>
</dbReference>
<dbReference type="GeneID" id="37878309"/>
<dbReference type="PROSITE" id="PS00166">
    <property type="entry name" value="ENOYL_COA_HYDRATASE"/>
    <property type="match status" value="1"/>
</dbReference>
<dbReference type="Pfam" id="PF00378">
    <property type="entry name" value="ECH_1"/>
    <property type="match status" value="1"/>
</dbReference>
<accession>A0A343TKF8</accession>
<evidence type="ECO:0000256" key="2">
    <source>
        <dbReference type="SAM" id="MobiDB-lite"/>
    </source>
</evidence>
<evidence type="ECO:0000313" key="4">
    <source>
        <dbReference type="Proteomes" id="UP000263012"/>
    </source>
</evidence>
<dbReference type="Gene3D" id="3.90.226.10">
    <property type="entry name" value="2-enoyl-CoA Hydratase, Chain A, domain 1"/>
    <property type="match status" value="1"/>
</dbReference>
<dbReference type="Gene3D" id="1.10.12.10">
    <property type="entry name" value="Lyase 2-enoyl-coa Hydratase, Chain A, domain 2"/>
    <property type="match status" value="1"/>
</dbReference>
<organism evidence="3 4">
    <name type="scientific">Halalkaliarchaeum desulfuricum</name>
    <dbReference type="NCBI Taxonomy" id="2055893"/>
    <lineage>
        <taxon>Archaea</taxon>
        <taxon>Methanobacteriati</taxon>
        <taxon>Methanobacteriota</taxon>
        <taxon>Stenosarchaea group</taxon>
        <taxon>Halobacteria</taxon>
        <taxon>Halobacteriales</taxon>
        <taxon>Haloferacaceae</taxon>
        <taxon>Halalkaliarchaeum</taxon>
    </lineage>
</organism>
<dbReference type="RefSeq" id="WP_119818381.1">
    <property type="nucleotide sequence ID" value="NZ_CP025066.1"/>
</dbReference>
<dbReference type="InterPro" id="IPR018376">
    <property type="entry name" value="Enoyl-CoA_hyd/isom_CS"/>
</dbReference>